<keyword evidence="2" id="KW-1185">Reference proteome</keyword>
<protein>
    <submittedName>
        <fullName evidence="1">Uncharacterized protein</fullName>
    </submittedName>
</protein>
<dbReference type="Proteomes" id="UP000798662">
    <property type="component" value="Chromosome 3"/>
</dbReference>
<organism evidence="1 2">
    <name type="scientific">Pyropia yezoensis</name>
    <name type="common">Susabi-nori</name>
    <name type="synonym">Porphyra yezoensis</name>
    <dbReference type="NCBI Taxonomy" id="2788"/>
    <lineage>
        <taxon>Eukaryota</taxon>
        <taxon>Rhodophyta</taxon>
        <taxon>Bangiophyceae</taxon>
        <taxon>Bangiales</taxon>
        <taxon>Bangiaceae</taxon>
        <taxon>Pyropia</taxon>
    </lineage>
</organism>
<evidence type="ECO:0000313" key="1">
    <source>
        <dbReference type="EMBL" id="KAK1868001.1"/>
    </source>
</evidence>
<accession>A0ACC3CDD5</accession>
<comment type="caution">
    <text evidence="1">The sequence shown here is derived from an EMBL/GenBank/DDBJ whole genome shotgun (WGS) entry which is preliminary data.</text>
</comment>
<evidence type="ECO:0000313" key="2">
    <source>
        <dbReference type="Proteomes" id="UP000798662"/>
    </source>
</evidence>
<reference evidence="1" key="1">
    <citation type="submission" date="2019-11" db="EMBL/GenBank/DDBJ databases">
        <title>Nori genome reveals adaptations in red seaweeds to the harsh intertidal environment.</title>
        <authorList>
            <person name="Wang D."/>
            <person name="Mao Y."/>
        </authorList>
    </citation>
    <scope>NUCLEOTIDE SEQUENCE</scope>
    <source>
        <tissue evidence="1">Gametophyte</tissue>
    </source>
</reference>
<gene>
    <name evidence="1" type="ORF">I4F81_010498</name>
</gene>
<dbReference type="EMBL" id="CM020620">
    <property type="protein sequence ID" value="KAK1868001.1"/>
    <property type="molecule type" value="Genomic_DNA"/>
</dbReference>
<name>A0ACC3CDD5_PYRYE</name>
<proteinExistence type="predicted"/>
<sequence>MGALPCPSRARRGGGGGGGVSAAGGTPPGGWGGGGGGGGALPPPPPPPPLLTPCGRRPPARAVRLGWGQRRPSPASEAAGGRPSGRVPLGVPPCHGRAARLPPRGGVGGWCVGGGHGGAARQDPFFCSPPPRLHGGGVRGAIGVTPARTRFLFADHPRRRHGSSWRR</sequence>